<dbReference type="RefSeq" id="WP_028482804.1">
    <property type="nucleotide sequence ID" value="NZ_LVVZ01000022.1"/>
</dbReference>
<keyword evidence="1" id="KW-0812">Transmembrane</keyword>
<sequence>MSDIFREVDEDVRKEKYSRLWKRFAPFVYGTAALIVLGTGGYRGYEYYVDTQSKQAGQIFLEGLQLSDDGKHDEAIAAFGQLKGEIGGYPMLADLRIASELAESGKKAEAVELFDAVAIRSGVSELYRGLASVRAAYILLDTGSLEDVKQRVEGLTAAGNAWRLPALEIIGAAEYKAGNLDAAKARFEEIVNDASASGDYAGRATVYLDLIKAVNG</sequence>
<proteinExistence type="predicted"/>
<evidence type="ECO:0000256" key="1">
    <source>
        <dbReference type="SAM" id="Phobius"/>
    </source>
</evidence>
<dbReference type="Gene3D" id="1.25.40.10">
    <property type="entry name" value="Tetratricopeptide repeat domain"/>
    <property type="match status" value="1"/>
</dbReference>
<evidence type="ECO:0000313" key="4">
    <source>
        <dbReference type="Proteomes" id="UP000185783"/>
    </source>
</evidence>
<dbReference type="SUPFAM" id="SSF48452">
    <property type="entry name" value="TPR-like"/>
    <property type="match status" value="1"/>
</dbReference>
<name>A0A1U7JE85_9HYPH</name>
<dbReference type="STRING" id="197461.A3843_14825"/>
<protein>
    <recommendedName>
        <fullName evidence="2">Ancillary SecYEG translocon subunit/Cell division coordinator CpoB TPR domain-containing protein</fullName>
    </recommendedName>
</protein>
<organism evidence="3 4">
    <name type="scientific">Pseudovibrio exalbescens</name>
    <dbReference type="NCBI Taxonomy" id="197461"/>
    <lineage>
        <taxon>Bacteria</taxon>
        <taxon>Pseudomonadati</taxon>
        <taxon>Pseudomonadota</taxon>
        <taxon>Alphaproteobacteria</taxon>
        <taxon>Hyphomicrobiales</taxon>
        <taxon>Stappiaceae</taxon>
        <taxon>Pseudovibrio</taxon>
    </lineage>
</organism>
<feature type="domain" description="Ancillary SecYEG translocon subunit/Cell division coordinator CpoB TPR" evidence="2">
    <location>
        <begin position="20"/>
        <end position="197"/>
    </location>
</feature>
<keyword evidence="4" id="KW-1185">Reference proteome</keyword>
<evidence type="ECO:0000259" key="2">
    <source>
        <dbReference type="Pfam" id="PF09976"/>
    </source>
</evidence>
<dbReference type="EMBL" id="LVVZ01000022">
    <property type="protein sequence ID" value="OKL43015.1"/>
    <property type="molecule type" value="Genomic_DNA"/>
</dbReference>
<dbReference type="Proteomes" id="UP000185783">
    <property type="component" value="Unassembled WGS sequence"/>
</dbReference>
<gene>
    <name evidence="3" type="ORF">A3843_14825</name>
</gene>
<reference evidence="3 4" key="1">
    <citation type="submission" date="2016-03" db="EMBL/GenBank/DDBJ databases">
        <title>Genome sequence of Nesiotobacter sp. nov., a moderately halophilic alphaproteobacterium isolated from the Yellow Sea, China.</title>
        <authorList>
            <person name="Zhang G."/>
            <person name="Zhang R."/>
        </authorList>
    </citation>
    <scope>NUCLEOTIDE SEQUENCE [LARGE SCALE GENOMIC DNA]</scope>
    <source>
        <strain evidence="3 4">WB1-6</strain>
    </source>
</reference>
<accession>A0A1U7JE85</accession>
<dbReference type="InterPro" id="IPR011990">
    <property type="entry name" value="TPR-like_helical_dom_sf"/>
</dbReference>
<dbReference type="AlphaFoldDB" id="A0A1U7JE85"/>
<comment type="caution">
    <text evidence="3">The sequence shown here is derived from an EMBL/GenBank/DDBJ whole genome shotgun (WGS) entry which is preliminary data.</text>
</comment>
<dbReference type="OrthoDB" id="7173339at2"/>
<keyword evidence="1" id="KW-1133">Transmembrane helix</keyword>
<dbReference type="InterPro" id="IPR018704">
    <property type="entry name" value="SecYEG/CpoB_TPR"/>
</dbReference>
<dbReference type="Pfam" id="PF09976">
    <property type="entry name" value="TPR_21"/>
    <property type="match status" value="1"/>
</dbReference>
<feature type="transmembrane region" description="Helical" evidence="1">
    <location>
        <begin position="24"/>
        <end position="45"/>
    </location>
</feature>
<evidence type="ECO:0000313" key="3">
    <source>
        <dbReference type="EMBL" id="OKL43015.1"/>
    </source>
</evidence>
<keyword evidence="1" id="KW-0472">Membrane</keyword>